<gene>
    <name evidence="1" type="ORF">IAG44_18875</name>
</gene>
<protein>
    <submittedName>
        <fullName evidence="1">DUF2218 domain-containing protein</fullName>
    </submittedName>
</protein>
<dbReference type="RefSeq" id="WP_187748266.1">
    <property type="nucleotide sequence ID" value="NZ_CP060828.1"/>
</dbReference>
<evidence type="ECO:0000313" key="1">
    <source>
        <dbReference type="EMBL" id="QNP71294.1"/>
    </source>
</evidence>
<sequence length="98" mass="10613">MPTSRARVATDTPARYAKQLASHLGRKVPAEETPEGDLRLVFDKTTALLHSAADHLLIEVTGPDAEAVVAIQGVVGSHLERFGRRGELKVEWEGGVEE</sequence>
<accession>A0A7H0IES8</accession>
<dbReference type="Proteomes" id="UP000516052">
    <property type="component" value="Chromosome"/>
</dbReference>
<dbReference type="Pfam" id="PF09981">
    <property type="entry name" value="DUF2218"/>
    <property type="match status" value="1"/>
</dbReference>
<dbReference type="InterPro" id="IPR014543">
    <property type="entry name" value="UCP028291"/>
</dbReference>
<name>A0A7H0IES8_9ACTN</name>
<reference evidence="1 2" key="1">
    <citation type="submission" date="2020-08" db="EMBL/GenBank/DDBJ databases">
        <title>A novel species.</title>
        <authorList>
            <person name="Gao J."/>
        </authorList>
    </citation>
    <scope>NUCLEOTIDE SEQUENCE [LARGE SCALE GENOMIC DNA]</scope>
    <source>
        <strain evidence="1 2">CRXT-G-22</strain>
    </source>
</reference>
<evidence type="ECO:0000313" key="2">
    <source>
        <dbReference type="Proteomes" id="UP000516052"/>
    </source>
</evidence>
<dbReference type="AlphaFoldDB" id="A0A7H0IES8"/>
<organism evidence="1 2">
    <name type="scientific">Streptomyces roseirectus</name>
    <dbReference type="NCBI Taxonomy" id="2768066"/>
    <lineage>
        <taxon>Bacteria</taxon>
        <taxon>Bacillati</taxon>
        <taxon>Actinomycetota</taxon>
        <taxon>Actinomycetes</taxon>
        <taxon>Kitasatosporales</taxon>
        <taxon>Streptomycetaceae</taxon>
        <taxon>Streptomyces</taxon>
    </lineage>
</organism>
<dbReference type="Gene3D" id="3.30.310.50">
    <property type="entry name" value="Alpha-D-phosphohexomutase, C-terminal domain"/>
    <property type="match status" value="1"/>
</dbReference>
<proteinExistence type="predicted"/>
<dbReference type="EMBL" id="CP060828">
    <property type="protein sequence ID" value="QNP71294.1"/>
    <property type="molecule type" value="Genomic_DNA"/>
</dbReference>
<dbReference type="KEGG" id="sroi:IAG44_18875"/>
<keyword evidence="2" id="KW-1185">Reference proteome</keyword>